<dbReference type="GO" id="GO:0031956">
    <property type="term" value="F:medium-chain fatty acid-CoA ligase activity"/>
    <property type="evidence" value="ECO:0007669"/>
    <property type="project" value="TreeGrafter"/>
</dbReference>
<evidence type="ECO:0000256" key="1">
    <source>
        <dbReference type="ARBA" id="ARBA00006432"/>
    </source>
</evidence>
<sequence>MSVTAGQSSSYVSGLADRPLVGETIAMALDRAAEAWPEQAAVVAREQGVRLSYAALRDRVEAVARGLIALGLAPGDRIGIWSPNNIEWVLTQFAAAKAGLILVSLNPAYRCSEIEYALRKVGCRAIVCATSYKTSHYLEILAEVAPELKTSLPGALRAKSLPDLAIVIQIGAPAFPGAIAFETLASPGDAVDTSLVEVASKVGFDDPTNIQFTSGTTGAPKGATLTHHNILNNGFFVGEGIGLGVGDRVCIPVPFYHCFGMVMGNLACLTHGSTIVIPSAAFDPGAVLSAIEEEGCTALYGVPTMFIAILEHPELDGYRLGSLRTGIMAGAPCPIEVMRRVVDILGIRDITIAYGMTETSPVSFQTSRIDTLERRVSTVGRVHPHIEVKIVDDKGSITPRGTPGELCTRGYSVMRGYWGDEQRTVEVIDQAGWMHTGDLATIDAEGYCNIVGRIKDMVIRGGENISPREIEEFLHTHPDIKDVQVFGVPDTKFGEELCAWVQLRASCRLDEEDVRSYCRGKIAHYKVPRYVRFVEAFPMTVTGKIQKFVMRDRMRDELLLAETRTA</sequence>
<dbReference type="OrthoDB" id="9803968at2"/>
<dbReference type="InterPro" id="IPR025110">
    <property type="entry name" value="AMP-bd_C"/>
</dbReference>
<dbReference type="PANTHER" id="PTHR43201:SF5">
    <property type="entry name" value="MEDIUM-CHAIN ACYL-COA LIGASE ACSF2, MITOCHONDRIAL"/>
    <property type="match status" value="1"/>
</dbReference>
<dbReference type="EMBL" id="JXXE01000422">
    <property type="protein sequence ID" value="KIZ39534.1"/>
    <property type="molecule type" value="Genomic_DNA"/>
</dbReference>
<feature type="domain" description="AMP-dependent synthetase/ligase" evidence="6">
    <location>
        <begin position="29"/>
        <end position="418"/>
    </location>
</feature>
<evidence type="ECO:0000313" key="9">
    <source>
        <dbReference type="Proteomes" id="UP000032515"/>
    </source>
</evidence>
<dbReference type="Pfam" id="PF00501">
    <property type="entry name" value="AMP-binding"/>
    <property type="match status" value="1"/>
</dbReference>
<evidence type="ECO:0000256" key="5">
    <source>
        <dbReference type="ARBA" id="ARBA00067668"/>
    </source>
</evidence>
<evidence type="ECO:0000313" key="8">
    <source>
        <dbReference type="EMBL" id="KIZ39534.1"/>
    </source>
</evidence>
<dbReference type="EC" id="6.2.1.44" evidence="4"/>
<dbReference type="NCBIfam" id="NF009233">
    <property type="entry name" value="PRK12583.1"/>
    <property type="match status" value="1"/>
</dbReference>
<dbReference type="Proteomes" id="UP000032515">
    <property type="component" value="Unassembled WGS sequence"/>
</dbReference>
<evidence type="ECO:0000256" key="4">
    <source>
        <dbReference type="ARBA" id="ARBA00066616"/>
    </source>
</evidence>
<dbReference type="FunFam" id="3.30.300.30:FF:000008">
    <property type="entry name" value="2,3-dihydroxybenzoate-AMP ligase"/>
    <property type="match status" value="1"/>
</dbReference>
<dbReference type="FunFam" id="3.40.50.12780:FF:000003">
    <property type="entry name" value="Long-chain-fatty-acid--CoA ligase FadD"/>
    <property type="match status" value="1"/>
</dbReference>
<feature type="domain" description="AMP-binding enzyme C-terminal" evidence="7">
    <location>
        <begin position="469"/>
        <end position="544"/>
    </location>
</feature>
<dbReference type="SUPFAM" id="SSF56801">
    <property type="entry name" value="Acetyl-CoA synthetase-like"/>
    <property type="match status" value="1"/>
</dbReference>
<comment type="catalytic activity">
    <reaction evidence="3">
        <text>3-(methylsulfanyl)propanoate + ATP + CoA = 3-(methylsulfanyl)propanoyl-CoA + AMP + diphosphate</text>
        <dbReference type="Rhea" id="RHEA:43052"/>
        <dbReference type="ChEBI" id="CHEBI:30616"/>
        <dbReference type="ChEBI" id="CHEBI:33019"/>
        <dbReference type="ChEBI" id="CHEBI:49016"/>
        <dbReference type="ChEBI" id="CHEBI:57287"/>
        <dbReference type="ChEBI" id="CHEBI:82815"/>
        <dbReference type="ChEBI" id="CHEBI:456215"/>
        <dbReference type="EC" id="6.2.1.44"/>
    </reaction>
    <physiologicalReaction direction="left-to-right" evidence="3">
        <dbReference type="Rhea" id="RHEA:43053"/>
    </physiologicalReaction>
</comment>
<name>A0A0D7EFE0_RHOPL</name>
<dbReference type="GO" id="GO:0006631">
    <property type="term" value="P:fatty acid metabolic process"/>
    <property type="evidence" value="ECO:0007669"/>
    <property type="project" value="TreeGrafter"/>
</dbReference>
<evidence type="ECO:0000256" key="2">
    <source>
        <dbReference type="ARBA" id="ARBA00022598"/>
    </source>
</evidence>
<evidence type="ECO:0000256" key="3">
    <source>
        <dbReference type="ARBA" id="ARBA00051915"/>
    </source>
</evidence>
<proteinExistence type="inferred from homology"/>
<reference evidence="8 9" key="1">
    <citation type="submission" date="2014-11" db="EMBL/GenBank/DDBJ databases">
        <title>Genomics and ecophysiology of heterotrophic nitrogen fixing bacteria isolated from estuarine surface water.</title>
        <authorList>
            <person name="Bentzon-Tilia M."/>
            <person name="Severin I."/>
            <person name="Hansen L.H."/>
            <person name="Riemann L."/>
        </authorList>
    </citation>
    <scope>NUCLEOTIDE SEQUENCE [LARGE SCALE GENOMIC DNA]</scope>
    <source>
        <strain evidence="8 9">BAL398</strain>
    </source>
</reference>
<keyword evidence="2" id="KW-0436">Ligase</keyword>
<dbReference type="PROSITE" id="PS00455">
    <property type="entry name" value="AMP_BINDING"/>
    <property type="match status" value="1"/>
</dbReference>
<evidence type="ECO:0000259" key="7">
    <source>
        <dbReference type="Pfam" id="PF13193"/>
    </source>
</evidence>
<dbReference type="InterPro" id="IPR042099">
    <property type="entry name" value="ANL_N_sf"/>
</dbReference>
<dbReference type="InterPro" id="IPR020845">
    <property type="entry name" value="AMP-binding_CS"/>
</dbReference>
<dbReference type="PATRIC" id="fig|1076.23.peg.4685"/>
<dbReference type="AlphaFoldDB" id="A0A0D7EFE0"/>
<dbReference type="InterPro" id="IPR045851">
    <property type="entry name" value="AMP-bd_C_sf"/>
</dbReference>
<dbReference type="Pfam" id="PF13193">
    <property type="entry name" value="AMP-binding_C"/>
    <property type="match status" value="1"/>
</dbReference>
<dbReference type="InterPro" id="IPR000873">
    <property type="entry name" value="AMP-dep_synth/lig_dom"/>
</dbReference>
<gene>
    <name evidence="8" type="ORF">OO17_20240</name>
</gene>
<dbReference type="Gene3D" id="3.30.300.30">
    <property type="match status" value="1"/>
</dbReference>
<organism evidence="8 9">
    <name type="scientific">Rhodopseudomonas palustris</name>
    <dbReference type="NCBI Taxonomy" id="1076"/>
    <lineage>
        <taxon>Bacteria</taxon>
        <taxon>Pseudomonadati</taxon>
        <taxon>Pseudomonadota</taxon>
        <taxon>Alphaproteobacteria</taxon>
        <taxon>Hyphomicrobiales</taxon>
        <taxon>Nitrobacteraceae</taxon>
        <taxon>Rhodopseudomonas</taxon>
    </lineage>
</organism>
<evidence type="ECO:0000259" key="6">
    <source>
        <dbReference type="Pfam" id="PF00501"/>
    </source>
</evidence>
<dbReference type="Gene3D" id="3.40.50.12780">
    <property type="entry name" value="N-terminal domain of ligase-like"/>
    <property type="match status" value="1"/>
</dbReference>
<dbReference type="CDD" id="cd05917">
    <property type="entry name" value="FACL_like_2"/>
    <property type="match status" value="1"/>
</dbReference>
<dbReference type="RefSeq" id="WP_044414875.1">
    <property type="nucleotide sequence ID" value="NZ_JXXE01000422.1"/>
</dbReference>
<dbReference type="PANTHER" id="PTHR43201">
    <property type="entry name" value="ACYL-COA SYNTHETASE"/>
    <property type="match status" value="1"/>
</dbReference>
<comment type="caution">
    <text evidence="8">The sequence shown here is derived from an EMBL/GenBank/DDBJ whole genome shotgun (WGS) entry which is preliminary data.</text>
</comment>
<comment type="similarity">
    <text evidence="1">Belongs to the ATP-dependent AMP-binding enzyme family.</text>
</comment>
<accession>A0A0D7EFE0</accession>
<protein>
    <recommendedName>
        <fullName evidence="5">3-methylmercaptopropionyl-CoA ligase</fullName>
        <ecNumber evidence="4">6.2.1.44</ecNumber>
    </recommendedName>
</protein>